<keyword evidence="7 8" id="KW-0472">Membrane</keyword>
<keyword evidence="4" id="KW-0997">Cell inner membrane</keyword>
<feature type="transmembrane region" description="Helical" evidence="8">
    <location>
        <begin position="200"/>
        <end position="222"/>
    </location>
</feature>
<feature type="transmembrane region" description="Helical" evidence="8">
    <location>
        <begin position="158"/>
        <end position="179"/>
    </location>
</feature>
<dbReference type="InterPro" id="IPR035906">
    <property type="entry name" value="MetI-like_sf"/>
</dbReference>
<evidence type="ECO:0000313" key="11">
    <source>
        <dbReference type="EMBL" id="MFC6868770.1"/>
    </source>
</evidence>
<keyword evidence="5 8" id="KW-0812">Transmembrane</keyword>
<feature type="transmembrane region" description="Helical" evidence="8">
    <location>
        <begin position="534"/>
        <end position="554"/>
    </location>
</feature>
<evidence type="ECO:0000256" key="2">
    <source>
        <dbReference type="ARBA" id="ARBA00022448"/>
    </source>
</evidence>
<dbReference type="PANTHER" id="PTHR43357:SF3">
    <property type="entry name" value="FE(3+)-TRANSPORT SYSTEM PERMEASE PROTEIN FBPB 2"/>
    <property type="match status" value="1"/>
</dbReference>
<proteinExistence type="inferred from homology"/>
<comment type="caution">
    <text evidence="11">The sequence shown here is derived from an EMBL/GenBank/DDBJ whole genome shotgun (WGS) entry which is preliminary data.</text>
</comment>
<feature type="domain" description="ABC transmembrane type-1" evidence="10">
    <location>
        <begin position="349"/>
        <end position="552"/>
    </location>
</feature>
<sequence length="562" mass="59388">MTTTSPAPPRATPEPPARARRRTGRRFGWTLLVVAVAVLVVIPVAEVTAGTLTPTPHVWARLWATVLPGMIGDTLLLMLGVTIGTVVLGAGLAWLVTVHRFPGSRVFRWLLVLPLAMPAYVLGFVFLAIFDAPGPVQSGLRSAFGPDVWFPDVRSLPAAALVLSLSLYPYVYLLVRSALLEQAPATFEAARMLGASRSRAAIRVVLPLARPSLAAGLALVLMETLTDFATVSYFNVQTVSVGVYQVWKGQFDRAAATELAGLVLLFAVAVIAAERLLRGRARYHQKGGRGRGLATVRLTGARRWLATATCAVVLAAAFGLPAVQLLWWSGADLMAGATTLLDPRYAGYATNSLVIGTIAAVSCAVIGLLIAHSTRMTSGRLTRIAAQVTTVGYAIPGVVVAIGVLIAFAHLDTGLEALGVPGGTGLLVTGSVIGIIYAYIVRFLALSYHSIDASFTKVSPSMTASALSLGAAPARVLRRVHLPLVRTGVVTALVLVTIDALKELPIVLLLRPFGFDTLSVWTYQLASESRWESAALPALTIVAVALVPVVLLIGKDRLEGAR</sequence>
<feature type="region of interest" description="Disordered" evidence="9">
    <location>
        <begin position="1"/>
        <end position="20"/>
    </location>
</feature>
<feature type="transmembrane region" description="Helical" evidence="8">
    <location>
        <begin position="109"/>
        <end position="130"/>
    </location>
</feature>
<feature type="domain" description="ABC transmembrane type-1" evidence="10">
    <location>
        <begin position="71"/>
        <end position="272"/>
    </location>
</feature>
<feature type="transmembrane region" description="Helical" evidence="8">
    <location>
        <begin position="391"/>
        <end position="411"/>
    </location>
</feature>
<name>A0ABW2C335_9PSEU</name>
<feature type="transmembrane region" description="Helical" evidence="8">
    <location>
        <begin position="348"/>
        <end position="370"/>
    </location>
</feature>
<dbReference type="RefSeq" id="WP_345396638.1">
    <property type="nucleotide sequence ID" value="NZ_BAABLA010000026.1"/>
</dbReference>
<dbReference type="PROSITE" id="PS50928">
    <property type="entry name" value="ABC_TM1"/>
    <property type="match status" value="2"/>
</dbReference>
<gene>
    <name evidence="11" type="ORF">ACFQGD_16640</name>
</gene>
<keyword evidence="6 8" id="KW-1133">Transmembrane helix</keyword>
<dbReference type="Pfam" id="PF00528">
    <property type="entry name" value="BPD_transp_1"/>
    <property type="match status" value="2"/>
</dbReference>
<organism evidence="11 12">
    <name type="scientific">Haloechinothrix salitolerans</name>
    <dbReference type="NCBI Taxonomy" id="926830"/>
    <lineage>
        <taxon>Bacteria</taxon>
        <taxon>Bacillati</taxon>
        <taxon>Actinomycetota</taxon>
        <taxon>Actinomycetes</taxon>
        <taxon>Pseudonocardiales</taxon>
        <taxon>Pseudonocardiaceae</taxon>
        <taxon>Haloechinothrix</taxon>
    </lineage>
</organism>
<evidence type="ECO:0000256" key="9">
    <source>
        <dbReference type="SAM" id="MobiDB-lite"/>
    </source>
</evidence>
<evidence type="ECO:0000256" key="4">
    <source>
        <dbReference type="ARBA" id="ARBA00022519"/>
    </source>
</evidence>
<evidence type="ECO:0000256" key="3">
    <source>
        <dbReference type="ARBA" id="ARBA00022475"/>
    </source>
</evidence>
<comment type="similarity">
    <text evidence="8">Belongs to the binding-protein-dependent transport system permease family.</text>
</comment>
<feature type="compositionally biased region" description="Pro residues" evidence="9">
    <location>
        <begin position="1"/>
        <end position="16"/>
    </location>
</feature>
<evidence type="ECO:0000256" key="6">
    <source>
        <dbReference type="ARBA" id="ARBA00022989"/>
    </source>
</evidence>
<dbReference type="CDD" id="cd06261">
    <property type="entry name" value="TM_PBP2"/>
    <property type="match status" value="2"/>
</dbReference>
<evidence type="ECO:0000256" key="5">
    <source>
        <dbReference type="ARBA" id="ARBA00022692"/>
    </source>
</evidence>
<accession>A0ABW2C335</accession>
<comment type="subcellular location">
    <subcellularLocation>
        <location evidence="1">Cell inner membrane</location>
        <topology evidence="1">Multi-pass membrane protein</topology>
    </subcellularLocation>
    <subcellularLocation>
        <location evidence="8">Cell membrane</location>
        <topology evidence="8">Multi-pass membrane protein</topology>
    </subcellularLocation>
</comment>
<evidence type="ECO:0000259" key="10">
    <source>
        <dbReference type="PROSITE" id="PS50928"/>
    </source>
</evidence>
<keyword evidence="3" id="KW-1003">Cell membrane</keyword>
<feature type="transmembrane region" description="Helical" evidence="8">
    <location>
        <begin position="304"/>
        <end position="328"/>
    </location>
</feature>
<dbReference type="Proteomes" id="UP001596337">
    <property type="component" value="Unassembled WGS sequence"/>
</dbReference>
<dbReference type="InterPro" id="IPR000515">
    <property type="entry name" value="MetI-like"/>
</dbReference>
<evidence type="ECO:0000256" key="1">
    <source>
        <dbReference type="ARBA" id="ARBA00004429"/>
    </source>
</evidence>
<dbReference type="PANTHER" id="PTHR43357">
    <property type="entry name" value="INNER MEMBRANE ABC TRANSPORTER PERMEASE PROTEIN YDCV"/>
    <property type="match status" value="1"/>
</dbReference>
<feature type="transmembrane region" description="Helical" evidence="8">
    <location>
        <begin position="484"/>
        <end position="501"/>
    </location>
</feature>
<keyword evidence="2 8" id="KW-0813">Transport</keyword>
<protein>
    <submittedName>
        <fullName evidence="11">ABC transporter permease</fullName>
    </submittedName>
</protein>
<feature type="transmembrane region" description="Helical" evidence="8">
    <location>
        <begin position="417"/>
        <end position="440"/>
    </location>
</feature>
<evidence type="ECO:0000313" key="12">
    <source>
        <dbReference type="Proteomes" id="UP001596337"/>
    </source>
</evidence>
<dbReference type="EMBL" id="JBHSXX010000001">
    <property type="protein sequence ID" value="MFC6868770.1"/>
    <property type="molecule type" value="Genomic_DNA"/>
</dbReference>
<feature type="transmembrane region" description="Helical" evidence="8">
    <location>
        <begin position="259"/>
        <end position="277"/>
    </location>
</feature>
<reference evidence="12" key="1">
    <citation type="journal article" date="2019" name="Int. J. Syst. Evol. Microbiol.">
        <title>The Global Catalogue of Microorganisms (GCM) 10K type strain sequencing project: providing services to taxonomists for standard genome sequencing and annotation.</title>
        <authorList>
            <consortium name="The Broad Institute Genomics Platform"/>
            <consortium name="The Broad Institute Genome Sequencing Center for Infectious Disease"/>
            <person name="Wu L."/>
            <person name="Ma J."/>
        </authorList>
    </citation>
    <scope>NUCLEOTIDE SEQUENCE [LARGE SCALE GENOMIC DNA]</scope>
    <source>
        <strain evidence="12">KCTC 32255</strain>
    </source>
</reference>
<dbReference type="SUPFAM" id="SSF161098">
    <property type="entry name" value="MetI-like"/>
    <property type="match status" value="2"/>
</dbReference>
<feature type="transmembrane region" description="Helical" evidence="8">
    <location>
        <begin position="75"/>
        <end position="97"/>
    </location>
</feature>
<keyword evidence="12" id="KW-1185">Reference proteome</keyword>
<evidence type="ECO:0000256" key="8">
    <source>
        <dbReference type="RuleBase" id="RU363032"/>
    </source>
</evidence>
<dbReference type="Gene3D" id="1.10.3720.10">
    <property type="entry name" value="MetI-like"/>
    <property type="match status" value="2"/>
</dbReference>
<evidence type="ECO:0000256" key="7">
    <source>
        <dbReference type="ARBA" id="ARBA00023136"/>
    </source>
</evidence>
<feature type="transmembrane region" description="Helical" evidence="8">
    <location>
        <begin position="27"/>
        <end position="45"/>
    </location>
</feature>